<dbReference type="RefSeq" id="WP_092099701.1">
    <property type="nucleotide sequence ID" value="NZ_FOOT01000002.1"/>
</dbReference>
<dbReference type="OrthoDB" id="9815829at2"/>
<dbReference type="STRING" id="1436961.SAMN05421739_102228"/>
<dbReference type="InterPro" id="IPR001173">
    <property type="entry name" value="Glyco_trans_2-like"/>
</dbReference>
<proteinExistence type="predicted"/>
<dbReference type="PANTHER" id="PTHR22916">
    <property type="entry name" value="GLYCOSYLTRANSFERASE"/>
    <property type="match status" value="1"/>
</dbReference>
<gene>
    <name evidence="2" type="ORF">SAMN05421739_102228</name>
</gene>
<dbReference type="Proteomes" id="UP000198724">
    <property type="component" value="Unassembled WGS sequence"/>
</dbReference>
<dbReference type="SUPFAM" id="SSF53448">
    <property type="entry name" value="Nucleotide-diphospho-sugar transferases"/>
    <property type="match status" value="1"/>
</dbReference>
<feature type="domain" description="Glycosyltransferase 2-like" evidence="1">
    <location>
        <begin position="24"/>
        <end position="154"/>
    </location>
</feature>
<protein>
    <submittedName>
        <fullName evidence="2">Glycosyltransferase, GT2 family</fullName>
    </submittedName>
</protein>
<keyword evidence="2" id="KW-0808">Transferase</keyword>
<evidence type="ECO:0000313" key="2">
    <source>
        <dbReference type="EMBL" id="SFG34336.1"/>
    </source>
</evidence>
<keyword evidence="3" id="KW-1185">Reference proteome</keyword>
<evidence type="ECO:0000313" key="3">
    <source>
        <dbReference type="Proteomes" id="UP000198724"/>
    </source>
</evidence>
<dbReference type="GO" id="GO:0016758">
    <property type="term" value="F:hexosyltransferase activity"/>
    <property type="evidence" value="ECO:0007669"/>
    <property type="project" value="UniProtKB-ARBA"/>
</dbReference>
<dbReference type="PANTHER" id="PTHR22916:SF3">
    <property type="entry name" value="UDP-GLCNAC:BETAGAL BETA-1,3-N-ACETYLGLUCOSAMINYLTRANSFERASE-LIKE PROTEIN 1"/>
    <property type="match status" value="1"/>
</dbReference>
<reference evidence="3" key="1">
    <citation type="submission" date="2016-10" db="EMBL/GenBank/DDBJ databases">
        <authorList>
            <person name="Varghese N."/>
            <person name="Submissions S."/>
        </authorList>
    </citation>
    <scope>NUCLEOTIDE SEQUENCE [LARGE SCALE GENOMIC DNA]</scope>
    <source>
        <strain evidence="3">LP51</strain>
    </source>
</reference>
<name>A0A1I2R966_9BACT</name>
<evidence type="ECO:0000259" key="1">
    <source>
        <dbReference type="Pfam" id="PF00535"/>
    </source>
</evidence>
<dbReference type="InterPro" id="IPR029044">
    <property type="entry name" value="Nucleotide-diphossugar_trans"/>
</dbReference>
<accession>A0A1I2R966</accession>
<dbReference type="Pfam" id="PF00535">
    <property type="entry name" value="Glycos_transf_2"/>
    <property type="match status" value="1"/>
</dbReference>
<dbReference type="AlphaFoldDB" id="A0A1I2R966"/>
<sequence>MERIPTSPPLISPLPASPDRPRWSVMIPVYNCSAFLVHTLESVLAEGIPVADMQIEVVDDASTDADVERIVREVGKGRVSYYRQPQNVGSLRNFETCINRAQGYLVHLLHGDDRVRPGYYQTIQRLLDEFPEAGAAFCRHLNIDEHNNIISRHVKDDDSHWGLLENWLLRISERQHIQYVTITVKREVYEKLGSFYGMTYGEDWEMWVRIARHYPVAFTSRVLAEYRKHSGSISGVKFLTGEYLDDIARLFQLIQQHLPPEHRKGVLKRAQKNFANYGMRVAQVMWEETGNRKYVEANLTKALKMHTDAKLCLKAAKLLAKMTLHDLQLRPHTVTGKAEHIKHYI</sequence>
<organism evidence="2 3">
    <name type="scientific">Pontibacter chinhatensis</name>
    <dbReference type="NCBI Taxonomy" id="1436961"/>
    <lineage>
        <taxon>Bacteria</taxon>
        <taxon>Pseudomonadati</taxon>
        <taxon>Bacteroidota</taxon>
        <taxon>Cytophagia</taxon>
        <taxon>Cytophagales</taxon>
        <taxon>Hymenobacteraceae</taxon>
        <taxon>Pontibacter</taxon>
    </lineage>
</organism>
<dbReference type="Gene3D" id="3.90.550.10">
    <property type="entry name" value="Spore Coat Polysaccharide Biosynthesis Protein SpsA, Chain A"/>
    <property type="match status" value="1"/>
</dbReference>
<dbReference type="EMBL" id="FOOT01000002">
    <property type="protein sequence ID" value="SFG34336.1"/>
    <property type="molecule type" value="Genomic_DNA"/>
</dbReference>